<dbReference type="InterPro" id="IPR038277">
    <property type="entry name" value="UreF_sf"/>
</dbReference>
<keyword evidence="4" id="KW-1185">Reference proteome</keyword>
<dbReference type="Proteomes" id="UP000197032">
    <property type="component" value="Unassembled WGS sequence"/>
</dbReference>
<evidence type="ECO:0000313" key="4">
    <source>
        <dbReference type="Proteomes" id="UP000197032"/>
    </source>
</evidence>
<organism evidence="3 4">
    <name type="scientific">Calderihabitans maritimus</name>
    <dbReference type="NCBI Taxonomy" id="1246530"/>
    <lineage>
        <taxon>Bacteria</taxon>
        <taxon>Bacillati</taxon>
        <taxon>Bacillota</taxon>
        <taxon>Clostridia</taxon>
        <taxon>Neomoorellales</taxon>
        <taxon>Calderihabitantaceae</taxon>
        <taxon>Calderihabitans</taxon>
    </lineage>
</organism>
<gene>
    <name evidence="3" type="ORF">KKC1_19360</name>
</gene>
<sequence length="176" mass="19417">MLGYTDCLAACLAYKYASDDNFDSIVKLDQIITALKASREVREASLRIGKMMLKTVEQLFGCPLIERYSTVVNKGIAQGHHAVIFGLVARSIGLSPIQTNIVFLYNAAASMVNAAIKLIPLGQREGQGVLFSLHPTIMETAHKVLSLEERNLGAFAPALEIRCMAHERLYTRLFMS</sequence>
<proteinExistence type="predicted"/>
<protein>
    <submittedName>
        <fullName evidence="3">Urease accessory protein ureF</fullName>
    </submittedName>
</protein>
<comment type="caution">
    <text evidence="3">The sequence shown here is derived from an EMBL/GenBank/DDBJ whole genome shotgun (WGS) entry which is preliminary data.</text>
</comment>
<evidence type="ECO:0000256" key="2">
    <source>
        <dbReference type="ARBA" id="ARBA00023186"/>
    </source>
</evidence>
<evidence type="ECO:0000313" key="3">
    <source>
        <dbReference type="EMBL" id="GAW92787.1"/>
    </source>
</evidence>
<name>A0A1Z5HTX1_9FIRM</name>
<keyword evidence="2" id="KW-0143">Chaperone</keyword>
<reference evidence="4" key="1">
    <citation type="journal article" date="2017" name="Appl. Environ. Microbiol.">
        <title>Genomic analysis of Calderihabitans maritimus KKC1, a thermophilic hydrogenogenic carboxydotrophic bacterium isolated from marine sediment.</title>
        <authorList>
            <person name="Omae K."/>
            <person name="Yoneda Y."/>
            <person name="Fukuyama Y."/>
            <person name="Yoshida T."/>
            <person name="Sako Y."/>
        </authorList>
    </citation>
    <scope>NUCLEOTIDE SEQUENCE [LARGE SCALE GENOMIC DNA]</scope>
    <source>
        <strain evidence="4">KKC1</strain>
    </source>
</reference>
<keyword evidence="1" id="KW-0996">Nickel insertion</keyword>
<dbReference type="GO" id="GO:0016151">
    <property type="term" value="F:nickel cation binding"/>
    <property type="evidence" value="ECO:0007669"/>
    <property type="project" value="InterPro"/>
</dbReference>
<evidence type="ECO:0000256" key="1">
    <source>
        <dbReference type="ARBA" id="ARBA00022988"/>
    </source>
</evidence>
<dbReference type="AlphaFoldDB" id="A0A1Z5HTX1"/>
<dbReference type="Pfam" id="PF01730">
    <property type="entry name" value="UreF"/>
    <property type="match status" value="1"/>
</dbReference>
<dbReference type="InterPro" id="IPR002639">
    <property type="entry name" value="UreF"/>
</dbReference>
<dbReference type="EMBL" id="BDGJ01000100">
    <property type="protein sequence ID" value="GAW92787.1"/>
    <property type="molecule type" value="Genomic_DNA"/>
</dbReference>
<dbReference type="PANTHER" id="PTHR33620">
    <property type="entry name" value="UREASE ACCESSORY PROTEIN F"/>
    <property type="match status" value="1"/>
</dbReference>
<dbReference type="Gene3D" id="1.10.4190.10">
    <property type="entry name" value="Urease accessory protein UreF"/>
    <property type="match status" value="1"/>
</dbReference>
<dbReference type="PANTHER" id="PTHR33620:SF1">
    <property type="entry name" value="UREASE ACCESSORY PROTEIN F"/>
    <property type="match status" value="1"/>
</dbReference>
<accession>A0A1Z5HTX1</accession>